<gene>
    <name evidence="1" type="ORF">PFNF135_06160</name>
</gene>
<protein>
    <submittedName>
        <fullName evidence="1">Uncharacterized protein</fullName>
    </submittedName>
</protein>
<proteinExistence type="predicted"/>
<dbReference type="Proteomes" id="UP000019114">
    <property type="component" value="Unassembled WGS sequence"/>
</dbReference>
<sequence length="67" mass="7990">MWYHHEPVFIQHLVLGKSNTCDKTPLVWYNHHMCCITTYVWYDHHLCGMTTYVVASRTSVYPTLGFR</sequence>
<evidence type="ECO:0000313" key="2">
    <source>
        <dbReference type="Proteomes" id="UP000019114"/>
    </source>
</evidence>
<reference evidence="1 2" key="1">
    <citation type="submission" date="2013-02" db="EMBL/GenBank/DDBJ databases">
        <title>The Genome Annotation of Plasmodium falciparum NF135/5.C10.</title>
        <authorList>
            <consortium name="The Broad Institute Genome Sequencing Platform"/>
            <consortium name="The Broad Institute Genome Sequencing Center for Infectious Disease"/>
            <person name="Neafsey D."/>
            <person name="Hoffman S."/>
            <person name="Volkman S."/>
            <person name="Rosenthal P."/>
            <person name="Walker B."/>
            <person name="Young S.K."/>
            <person name="Zeng Q."/>
            <person name="Gargeya S."/>
            <person name="Fitzgerald M."/>
            <person name="Haas B."/>
            <person name="Abouelleil A."/>
            <person name="Allen A.W."/>
            <person name="Alvarado L."/>
            <person name="Arachchi H.M."/>
            <person name="Berlin A.M."/>
            <person name="Chapman S.B."/>
            <person name="Gainer-Dewar J."/>
            <person name="Goldberg J."/>
            <person name="Griggs A."/>
            <person name="Gujja S."/>
            <person name="Hansen M."/>
            <person name="Howarth C."/>
            <person name="Imamovic A."/>
            <person name="Ireland A."/>
            <person name="Larimer J."/>
            <person name="McCowan C."/>
            <person name="Murphy C."/>
            <person name="Pearson M."/>
            <person name="Poon T.W."/>
            <person name="Priest M."/>
            <person name="Roberts A."/>
            <person name="Saif S."/>
            <person name="Shea T."/>
            <person name="Sisk P."/>
            <person name="Sykes S."/>
            <person name="Wortman J."/>
            <person name="Nusbaum C."/>
            <person name="Birren B."/>
        </authorList>
    </citation>
    <scope>NUCLEOTIDE SEQUENCE [LARGE SCALE GENOMIC DNA]</scope>
    <source>
        <strain evidence="1 2">NF135/5.C10</strain>
    </source>
</reference>
<dbReference type="EMBL" id="KI926142">
    <property type="protein sequence ID" value="ETW39459.1"/>
    <property type="molecule type" value="Genomic_DNA"/>
</dbReference>
<organism evidence="1 2">
    <name type="scientific">Plasmodium falciparum NF135/5.C10</name>
    <dbReference type="NCBI Taxonomy" id="1036726"/>
    <lineage>
        <taxon>Eukaryota</taxon>
        <taxon>Sar</taxon>
        <taxon>Alveolata</taxon>
        <taxon>Apicomplexa</taxon>
        <taxon>Aconoidasida</taxon>
        <taxon>Haemosporida</taxon>
        <taxon>Plasmodiidae</taxon>
        <taxon>Plasmodium</taxon>
        <taxon>Plasmodium (Laverania)</taxon>
    </lineage>
</organism>
<name>W4I8T6_PLAFA</name>
<accession>W4I8T6</accession>
<reference evidence="1 2" key="2">
    <citation type="submission" date="2013-02" db="EMBL/GenBank/DDBJ databases">
        <title>The Genome Sequence of Plasmodium falciparum NF135/5.C10.</title>
        <authorList>
            <consortium name="The Broad Institute Genome Sequencing Platform"/>
            <consortium name="The Broad Institute Genome Sequencing Center for Infectious Disease"/>
            <person name="Neafsey D."/>
            <person name="Cheeseman I."/>
            <person name="Volkman S."/>
            <person name="Adams J."/>
            <person name="Walker B."/>
            <person name="Young S.K."/>
            <person name="Zeng Q."/>
            <person name="Gargeya S."/>
            <person name="Fitzgerald M."/>
            <person name="Haas B."/>
            <person name="Abouelleil A."/>
            <person name="Alvarado L."/>
            <person name="Arachchi H.M."/>
            <person name="Berlin A.M."/>
            <person name="Chapman S.B."/>
            <person name="Dewar J."/>
            <person name="Goldberg J."/>
            <person name="Griggs A."/>
            <person name="Gujja S."/>
            <person name="Hansen M."/>
            <person name="Howarth C."/>
            <person name="Imamovic A."/>
            <person name="Larimer J."/>
            <person name="McCowan C."/>
            <person name="Murphy C."/>
            <person name="Neiman D."/>
            <person name="Pearson M."/>
            <person name="Priest M."/>
            <person name="Roberts A."/>
            <person name="Saif S."/>
            <person name="Shea T."/>
            <person name="Sisk P."/>
            <person name="Sykes S."/>
            <person name="Wortman J."/>
            <person name="Nusbaum C."/>
            <person name="Birren B."/>
        </authorList>
    </citation>
    <scope>NUCLEOTIDE SEQUENCE [LARGE SCALE GENOMIC DNA]</scope>
    <source>
        <strain evidence="1 2">NF135/5.C10</strain>
    </source>
</reference>
<evidence type="ECO:0000313" key="1">
    <source>
        <dbReference type="EMBL" id="ETW39459.1"/>
    </source>
</evidence>
<dbReference type="AlphaFoldDB" id="W4I8T6"/>